<keyword evidence="5" id="KW-0547">Nucleotide-binding</keyword>
<evidence type="ECO:0000256" key="5">
    <source>
        <dbReference type="ARBA" id="ARBA00022741"/>
    </source>
</evidence>
<evidence type="ECO:0000256" key="1">
    <source>
        <dbReference type="ARBA" id="ARBA00004604"/>
    </source>
</evidence>
<organism evidence="12 13">
    <name type="scientific">Monoraphidium neglectum</name>
    <dbReference type="NCBI Taxonomy" id="145388"/>
    <lineage>
        <taxon>Eukaryota</taxon>
        <taxon>Viridiplantae</taxon>
        <taxon>Chlorophyta</taxon>
        <taxon>core chlorophytes</taxon>
        <taxon>Chlorophyceae</taxon>
        <taxon>CS clade</taxon>
        <taxon>Sphaeropleales</taxon>
        <taxon>Selenastraceae</taxon>
        <taxon>Monoraphidium</taxon>
    </lineage>
</organism>
<dbReference type="RefSeq" id="XP_013904328.1">
    <property type="nucleotide sequence ID" value="XM_014048874.1"/>
</dbReference>
<keyword evidence="8" id="KW-0539">Nucleus</keyword>
<dbReference type="PANTHER" id="PTHR48103">
    <property type="entry name" value="MIDASIN-RELATED"/>
    <property type="match status" value="1"/>
</dbReference>
<dbReference type="GO" id="GO:0005654">
    <property type="term" value="C:nucleoplasm"/>
    <property type="evidence" value="ECO:0007669"/>
    <property type="project" value="UniProtKB-SubCell"/>
</dbReference>
<feature type="region of interest" description="Disordered" evidence="10">
    <location>
        <begin position="5328"/>
        <end position="5367"/>
    </location>
</feature>
<dbReference type="Gene3D" id="3.40.50.300">
    <property type="entry name" value="P-loop containing nucleotide triphosphate hydrolases"/>
    <property type="match status" value="7"/>
</dbReference>
<dbReference type="GO" id="GO:0030687">
    <property type="term" value="C:preribosome, large subunit precursor"/>
    <property type="evidence" value="ECO:0007669"/>
    <property type="project" value="TreeGrafter"/>
</dbReference>
<dbReference type="GO" id="GO:0005730">
    <property type="term" value="C:nucleolus"/>
    <property type="evidence" value="ECO:0007669"/>
    <property type="project" value="UniProtKB-SubCell"/>
</dbReference>
<sequence length="7172" mass="730023">MLPRAAALAPTAGVGKTATIAAAAALKGQRLLRINMSASIARDDLFGRIQLQAAPAPAAGAGVDAGAGAGASPSAPRRFVFSKQPFAVAFEEGYAVVLDELNLAPDDVLQSIRQAMDCQELRIEDASSASNPVKTVRMHPSFRLFATQNPHTGHFKGHRERLSPDLVDRFAKVVFQELPAEEWVTVVAETLQAEGVAPARARPLAARMVAVHERVQEAIGRRQPPIPEPPVSICSSPAAAPIGGTSGGGGSARDACVASALAFTSVAVYAARFRRPEARAELLAVIAAAGGWQAPTAAAAAAAAEWSLAAGDDGADACLQLGEHVTLPLRGAPGDGPRPVTAATAAAAPWEAPAAAAHADAARMLLGAELVGRCGLYLIDSSWLHAWLSAARAEGCGDAADAGALGLRLYCSWLRHGEARAAVADAFARHFGAGVAAAAELGAVAAAGSRTPFAVTPRVLRAWRLAALALRHGEPLLLVGRDGCGKSAALVALAGILGEPAMQQINVTTDTEPADLVGQQQPSAEGRGRLVAWAHGPVARAFEGGGCVLLDGLQNADGPVSERLNSLLESPPTLLLAERGDTAPLQPGPGFRLLATFTPPTRRGGPDVGVEGRELSPALSNRFSQVVVDDPMQAPEAEFRSEIEQIAAAVCGDAAGSQPGAAALAAAACAFLRAELGTVSGCGRGRAPPVAPLTLRTFVLFLDSAYAAHSGALVTAGQAGGVSDCDSDSIGSVDSFAAALFTAYTIVFGPRLAALPELMQRHVAVRLREVLRLPPPNANADADAESSARCGAAALLSQLAQRMGGRHVLAGSRVAAGAAVVSAVCCCRPVLLEGPAAVGKTSLVAALAAAWPDGPRALVRVNNADTTGVADYFGSYLPSGAGFSFAEGPLVRAVRLGHWFVADEFNLAPPGVMAVLLPLLEGRPTLRVPGTDLDVPVAAGFRFFATQNDASYANRNPLPLSLRSRFLEVQVPDFGAEELSEILQRRRVPVPAGAVPAGGGDGAALLPPLGAAEAALLAALYEALRGAPPGLRVTMRELTKVERRHRLLCLPLPAAAASLLRPRCRPGAGGHADGDAAALQEGLKKALDGGKEEPDPEPTAYTVVQEADCVAFSAGGAVARVPGARLDRSPLAADPGALPAPLRRALVQVAFAAAAREPVLLLGPTCYKSLLVNTWAALTGAALTTVHLSTETEGSDLVGTLVPHSFAECLDAFLSGCRQLRRRQSALTGGRPLGDSGDADASSLDTLLAARLPDAIHAFKQQHLAAAPASKPGASAAAGAAAGDDWFLGAWGLLPGAEIGDDDGDDDDTAAETRRDQLMRDAAAEAARRAPGLLAELAEGSPPPEGAGAGAAPPARQQAGAFALPVSRAGRVVDSSDDDDWEVLSDSDDLEGLFAAYGATAPAGGDSDSSTSIVALDAANRIAPPQPAGDAEWVGSSTANPGGAALATGSSTGDQIARSAASAAAAEPEASDRGAAPAAGGPSEESSEGAGGSALAEACDLDAMMRLYEDLGGDELPPPLPAALAAAAEEALDLLSRLSAATAAPDAAAAAALARLRRLWADVSSPSARRGEPRFIFREGPVTRAAQEGGLLLLEDFDAPSQAVTERLNSLLEPEPSFAVTEDVTACDSGGGGDATDVALPGGFQVFATVHTGADGRRPPKLSPATLSRFTPVYVAPYEDEPGAPTGAGACNGGTLHWVLQHRLLSGLAGGGGFSAAGPGAPGKRERQQSSKTATATAAALADMMLSISRAAAEQAGSAADISSGGAGGLRSLLRWADFVAGHVGERCLEARVVAGARFFALDSLSSEQQAQLLAAWLRDSPAAAALPPAARAACARLAAPPAAPPEGGVFEDPASVLEVVRGRLVIKSSGVSAPLSPRADPSALARLPLSLAPSTVASFERVFAAMTAGVPLLLEGPPGDACACAMKPGPVPTPSQALARQDGALLRAVRDRRWILLDEINLAPPEVLEVVAPLLDSGQKQFTVPSYGITLPLEGVRVFATCNPRSVGGGRSQLPRSLRGQLAAVRLEAPLEPEVRGIVLDLFAPLVQRGFLEPPHMTAVHNCHAALQVAAAKREIGRGGAPVELNLRDLIKVRDTVAATMRDHLNDYRRTATKEPSTFDASPLSPLTCDADPRLLVLAKVVALVYGERLASAEDQQAVADVIERELGVPGFGAAWRSGGGAADVDEAAPGVLRVGSVYLAKGDVVPSAPALAHTPRTVQRLEALAVACQSGRTVFVEGPTCSGKTSMVAELARLAQRRLHVIPLAADTEATSIIGQWLPVDSGGPDASLARELRQLVGDCTSLALHHLLPALARAPAGRHATVAALQRLLLAARGLGWVGAHGGAAAAAAGRLPTDGEQAAVLAACEELLGAASNGPLALGADEGQQAALRLAAEAERLRRSFEAAARQQQQGLAFAWAESDLVAAIKAGDWVLLDNIDLAPPEVVERLNPLMEDSPSLDLHEREDGLSLSRAAGTIHPNFRLFATASLRRGGDRAGCLSGALLNRVLHLRVQPLDAGLAAAGPEGAAGHDLAATLALRLTGVSGGAELAALISRFHARALQLVASGAVEPPPGAPLTARAALRAAHAAARVLTAAPDTAPPAAVARGVLQSYLPSVADARQRALLLRELAALAGAPDLRRLHYETQQPPRRGHDRWRLEAAPLAENAAALEAAVEAAAWALVAACDDVQTGVELAEEVLRALTIPLNPERRHTLLRLLDDLQLAEALPPADGRRQLLHTCRLARGADAAAPPADAALRRLGATLQQLSSGVDTAARLFLCGASFADAPDRALQLRRLPGVARHLTGLRAALDAARRARALAGAPAAAALLAQVEGAVGGLAAWDEPARWLEDLRVVRPFVAAAQDLIDGCGESSLSYELQQLLLRPVAEVRRSMAASARDMIKRAPAGAADAVRAMHAALELAAAQWASRLALPRELLAATAAVAAAGGAPGCIAERVNSIQALSSLAQIRCDLAAILEEAADAAAAAAAGDAVEREAAGGCAAAGAKAEANGVEAKTGVAPAVAAAAAAGSADAGQTQDNAGCAAVGPASPAEQAADDSSSAAAASPTSRPTHAEVLRALAARAEALPGSSHGLFIRNHAASAAVQLHNSLLASLCRFMRGAGTAGPAPLSAALASGFGRQLRRCGSLEQHRAAALVWSGLFFADGGQAAAAAVARGGVQVVDVAQPASAPVDAWQLPLPDEADDSGCKLLLLLTSSQHQHQQQQGGPGEAATVPPLAAVWLAREHSESSSGVVRVVTFVCLGGGRVDPDITAWVEQGVQQLETDGVTVQPQLHAVRVQGGGQGGSSPDASAAPAATAAAAHAAGAAARPGAEAEAAMAAALMEAIERFAAEDCVAQSRGERSAIEQVATQQAATGQAQPLPPFERAQISDRLLRAYQRLEQHASSRGGGRLGSGVHAGAEALSHTAAAAAALRDAAEEAAAGGQSEAEGGAALLDRALAAAGVPRPFVLRRLGDAARGEAEDQIGELCGMATLAERHAVLAAVEALIEACSADPLPTLLQMRRRLRGAGAALADFGAASRLARVLLRAPALAVVWVAGGGQVERAARRLLAAHDAAPAGVRVRRRRDTTYLAARSDELVQHLRSLGLPLKVVESNKLVDALMPFAGLLDRPPNQVPDAGSAAGAAAAAAAAGGGPSDGDDGALWREHARGKLAAASESLSRLLAALRTAAGRADPALVRQLQAAQADLERLAAALGGGAGAPAGGGAFAPGAASPALLHRVLLDAHEAGQRAEAFLSRLAAEHPWADALRGLQQLEQEDCAVDPAAWQRTARAGAEEDQCDPAAPAALEGLLAALRELQQAKADADAAGDAASAAAAAAAALLRANLEDACYRRALALAAGLREAPAAFSGMVAAGSRRDDGAADLDGHDEQQRARLSELRELCGALSLDHIARSLQQQEQQQQLLQHPGRRSASRESAAARAAAAASGILVGCEDALARAYAGFRCRLLMPAAAVAASATEVALQPCAYSRVADLTAQLAGTAGAAGAGATAAAAAPAFGGMGADDGRAGAGAMLDLYPSLTASKALARSLDAVMSAFPPGTAAPLAPVALGWADVACLLQPSSEVAAQVKALLQAPAERAGAAAPPQAAGTASSRPLFASDATGDVLQTESWLPEVLAAAKQLHADDAAAAAAAAHGGALAGHTLPRQLGAALLLAAATGAAAASLNVALGRHAAACRDTAGAQAEADAAFDVIDQREAELRSSIDANANGAQRRETAKWVKELEDRKHRALVRAADGFQAQEVEALNKQIADARAALQRLDDDLAELRKQLAALQADCARAQERAAGARRERAAAAAARARRALQAAASSASELLARAAGAAGCKPEKSERASLSLQLELLHRVVAAAQQLPDWSPAMQQLLAARDAAADAATELRAAADGLEEGDVFGGAAAWLGSLLQLSATALCGCLQVWPRYQAFLTRGTAAAELAALQPDLLRLQSEASTRAVSLQRAVFDAAPPADVLAAAHELLLLCGCADADEDASHGWDDDSGRGATSLLSKLLGRLDGSPVLAPARRGLAAAQTHLLLQALACLRLARCQQPDQALEALADRLMGWCTAAGCGPEARALPADAAALRVRAGALAARLPFALLAAGGAELRACYGLASGPAELLVSAERRIGGGAVAYLPASFALHRFADRLAGIGDSLGPARAAGQLQAADVQAVMRMTAAALAVSRLPVIGGSSISSGATGNSFEDSPDVREAAQAEAAGAVAAALDAFKAATLHAADVLTERRPGMAPAGRRLRECSERLQKEVLRAEVASIEAAFAAHVSAAPEQRQRQLAAAPLWRAAGGGERLAVGGMEPAWEELRLGDVQRLPQLLRLLEQSGPPEAAGALGLGSPLAVAWFAQHEAELTALTTAMHVAPEQLMTLFDFCPQVLRVSRLIGELHANAALTRRLLDAPLSELRRGRGGDASGDCGGLGALDRLMRLEGWAYDEIGRVVFEEARQLLAAADGAPLAAAAAQLVAQGELWDEEGSHLVEARRLARRGLFQKAVDTITHFFDLFTSKKKEIEQQEAQYRSLKDAANAQLKQAHDKSRELAAALEAEGRPPWGCMLDEVMLAADTLTGSHGNFPAAWAIRNQSKGAVAELQISSAEPLIFSMSEAARRQHGGCAAVRLSLEHAYFVKGGGQGAMLDLQPGVPLQPVSIVINDPDKAAIHFSFLAQRSSEASGSKELAAQQPIGGGVLRCDAAPIASLCWESRRSRKIYLGAGPGQDPDARTSMLLFYAVRVAYKPRPNAWDQRTPQSASAPGSDAGGARSGGGTGISGSGGAGAVLELQSQIGTALTRLYDFDTQLRRLKPGSLGPRPQDPASLTDDSGDRSSREGSELRNSAHRQAMSAAAALASRAATAAAAQHAALAGSSGGGDDSSQDGTDGMRAAARAAGELLACRQWADASVEARQLLKGMRDLPLLKLTLADKDSVDKDSAITALATSGMDGAAQAAGGAARRLRDALDAQLLASFRALAMMMAVQAAGVSSMRELEEVQRRVEGGKGALKTMAQAMRVSSSANAMAVGQAEFLDIAIRSLLSRRRRMLEMLHEAQRLLRAAPQPPPGGDPAAAAALAAAMAAAASRPRDGAVTFYEGAEPGVVFASAPAVALAFDPVLAGGAGGAARAVQLHIDNKTRAPLSIHLDDDASAAAAAVPAAAAAGAAPALAEGGAAAPPIVAPRRQLLVAPGRVAAIEFELRTGGAGLAPGEHAARFILTAGGGRSSSGGSGGAAVAVRVTAEAQALDISLDPSPGAGIDFGEVPTYKQRATAVVRITNNTGVRLPMRAAVAAAAAGTAAPGGAAVSVRPEARVLAPFERDAPLEVALQPGPRDELVQGALTVAVGGASNRWELPLSAQVLRPAYCLELLGPQGEAMRQVSSGEALPRVELQPGQFKVVSLRLRNTGRVPVRYSLSRQPPAASYAWRAAAATPPPPLADAVPAGACGALELRIGAEDAGLSRCLLAVEGGDSLPFLLDVLCGAPVWRAEAVRFHVDMTKPETFLERHFYASGVFSGAVAELRVSNPGSLPLELQLAPPEQQDSGRRFSMAAPGPAPVAGGPPAAAFGAATDRGTAYKGEIPLVSPEAGASQPASVRVTVPAGDTATLMLRHVPAELTPGEIKSFGCWLSTNIAAQQLVRATCELRCSGPQLRVKAAALKLPPVAPGADRRRLEGAPLVLQNRGGTAARVTVAHDATFGPVGEVQLQLLRRLEGTPVGGGELQQLVVPPHGELALLAAVTAGPLAAAATYTGAVQLICSNQLDTLGQPVALEVPLTLQVSLKSEQKQKQGQGQKGNVQPGQHTSSHQQLPARFDPRAMGRVQTRLLQAAAAAPEGGDAMRAALPLAAIAAAAAVCRGGDATAEQLDAIARQPTSKQQLAAALALAAGSDATSAAQIAKKGEAPHRPELQSAMQELQPPAAGAAAAAAGPEDVGDTELVASLATGLVKPDAAQPVFAALARGARSSGGINEDLIAAAVEVQEALGPDQAAAFMALIKRITGAGGGDARGDGAAAQEKGDAARLLSASRGAGGAAPRLAELADLLGAIEWRDAAGWAGALNLMACASGPAAASHARWDAALQLLIGDSALEKLRRLAGVASYDGGGRGGEDGGGGGFVGAAAGVAAGDAEVLGEAGDGTGLTGPLAVPLAAAQPTKLLKRAVNSLSAVEDAAARGDEAAAVLGAVRVLRVLGLPTPVFSTLKAVVVASDAAARLEAAVGLASAVLRSSTLNPDDSSALTPQLKLLRLAALAKSPAFKAWHAPGAGADAGVANEEALRVEMRLRLGAAAVTDASVRAAARLFSCAHAVGNGRDDVELCRLAAQAVAAQLQLPEARSSALRDQIGVLLQALAAAQGATGAGRVVWDEAARAAARLMGLDGAQQAVVAAGRDYLTSPCQDTAIEAVAAMAAALGSDDAAARLRALPVALGRARKLQQSGAADAPLVSAAMELLPLVIDERSAAAAQGSLARLLELAAEEAATVSASSALKRLRGGMSSTSVPGGVLTALQAAEEVGRLLEAVSGGLAAASDCADAAKRLGELAALEALLAKHGSSSSGGTDRASAALLAAETRFAAALHLMPVPACVQHMAPLVHVEVLASSIRLACTAASVAAAEAGSLHNSPAAAAATPVGAGGQSAAELAGTAVAAALVCHLRAAVLLWG</sequence>
<dbReference type="GeneID" id="25735527"/>
<keyword evidence="13" id="KW-1185">Reference proteome</keyword>
<feature type="region of interest" description="Disordered" evidence="10">
    <location>
        <begin position="1336"/>
        <end position="1357"/>
    </location>
</feature>
<feature type="domain" description="AAA+ ATPase" evidence="11">
    <location>
        <begin position="472"/>
        <end position="769"/>
    </location>
</feature>
<dbReference type="EMBL" id="KK100526">
    <property type="protein sequence ID" value="KIZ05309.1"/>
    <property type="molecule type" value="Genomic_DNA"/>
</dbReference>
<evidence type="ECO:0000313" key="13">
    <source>
        <dbReference type="Proteomes" id="UP000054498"/>
    </source>
</evidence>
<dbReference type="SMART" id="SM00382">
    <property type="entry name" value="AAA"/>
    <property type="match status" value="4"/>
</dbReference>
<dbReference type="InterPro" id="IPR027417">
    <property type="entry name" value="P-loop_NTPase"/>
</dbReference>
<evidence type="ECO:0000256" key="9">
    <source>
        <dbReference type="SAM" id="Coils"/>
    </source>
</evidence>
<feature type="coiled-coil region" evidence="9">
    <location>
        <begin position="4271"/>
        <end position="4319"/>
    </location>
</feature>
<dbReference type="GO" id="GO:0005524">
    <property type="term" value="F:ATP binding"/>
    <property type="evidence" value="ECO:0007669"/>
    <property type="project" value="UniProtKB-KW"/>
</dbReference>
<keyword evidence="9" id="KW-0175">Coiled coil</keyword>
<dbReference type="FunFam" id="3.40.50.300:FF:000142">
    <property type="entry name" value="Midasin"/>
    <property type="match status" value="1"/>
</dbReference>
<feature type="compositionally biased region" description="Low complexity" evidence="10">
    <location>
        <begin position="1442"/>
        <end position="1484"/>
    </location>
</feature>
<dbReference type="GO" id="GO:0016887">
    <property type="term" value="F:ATP hydrolysis activity"/>
    <property type="evidence" value="ECO:0007669"/>
    <property type="project" value="InterPro"/>
</dbReference>
<comment type="subcellular location">
    <subcellularLocation>
        <location evidence="1">Nucleus</location>
        <location evidence="1">Nucleolus</location>
    </subcellularLocation>
    <subcellularLocation>
        <location evidence="2">Nucleus</location>
        <location evidence="2">Nucleoplasm</location>
    </subcellularLocation>
</comment>
<keyword evidence="7" id="KW-0143">Chaperone</keyword>
<dbReference type="PANTHER" id="PTHR48103:SF2">
    <property type="entry name" value="MIDASIN"/>
    <property type="match status" value="1"/>
</dbReference>
<feature type="region of interest" description="Disordered" evidence="10">
    <location>
        <begin position="1424"/>
        <end position="1493"/>
    </location>
</feature>
<dbReference type="OrthoDB" id="544387at2759"/>
<feature type="region of interest" description="Disordered" evidence="10">
    <location>
        <begin position="5267"/>
        <end position="5295"/>
    </location>
</feature>
<dbReference type="Pfam" id="PF07728">
    <property type="entry name" value="AAA_5"/>
    <property type="match status" value="6"/>
</dbReference>
<feature type="domain" description="AAA+ ATPase" evidence="11">
    <location>
        <begin position="2232"/>
        <end position="2511"/>
    </location>
</feature>
<feature type="domain" description="AAA+ ATPase" evidence="11">
    <location>
        <begin position="826"/>
        <end position="976"/>
    </location>
</feature>
<dbReference type="CDD" id="cd00009">
    <property type="entry name" value="AAA"/>
    <property type="match status" value="1"/>
</dbReference>
<dbReference type="STRING" id="145388.A0A0D2LF56"/>
<dbReference type="SUPFAM" id="SSF52540">
    <property type="entry name" value="P-loop containing nucleoside triphosphate hydrolases"/>
    <property type="match status" value="6"/>
</dbReference>
<feature type="compositionally biased region" description="Low complexity" evidence="10">
    <location>
        <begin position="3052"/>
        <end position="3074"/>
    </location>
</feature>
<evidence type="ECO:0000256" key="3">
    <source>
        <dbReference type="ARBA" id="ARBA00007188"/>
    </source>
</evidence>
<feature type="compositionally biased region" description="Polar residues" evidence="10">
    <location>
        <begin position="6310"/>
        <end position="6322"/>
    </location>
</feature>
<feature type="compositionally biased region" description="Gly residues" evidence="10">
    <location>
        <begin position="5283"/>
        <end position="5295"/>
    </location>
</feature>
<comment type="similarity">
    <text evidence="3">Belongs to the midasin family.</text>
</comment>
<evidence type="ECO:0000256" key="2">
    <source>
        <dbReference type="ARBA" id="ARBA00004642"/>
    </source>
</evidence>
<protein>
    <recommendedName>
        <fullName evidence="4">Midasin</fullName>
    </recommendedName>
</protein>
<reference evidence="12 13" key="1">
    <citation type="journal article" date="2013" name="BMC Genomics">
        <title>Reconstruction of the lipid metabolism for the microalga Monoraphidium neglectum from its genome sequence reveals characteristics suitable for biofuel production.</title>
        <authorList>
            <person name="Bogen C."/>
            <person name="Al-Dilaimi A."/>
            <person name="Albersmeier A."/>
            <person name="Wichmann J."/>
            <person name="Grundmann M."/>
            <person name="Rupp O."/>
            <person name="Lauersen K.J."/>
            <person name="Blifernez-Klassen O."/>
            <person name="Kalinowski J."/>
            <person name="Goesmann A."/>
            <person name="Mussgnug J.H."/>
            <person name="Kruse O."/>
        </authorList>
    </citation>
    <scope>NUCLEOTIDE SEQUENCE [LARGE SCALE GENOMIC DNA]</scope>
    <source>
        <strain evidence="12 13">SAG 48.87</strain>
    </source>
</reference>
<evidence type="ECO:0000256" key="4">
    <source>
        <dbReference type="ARBA" id="ARBA00017143"/>
    </source>
</evidence>
<feature type="compositionally biased region" description="Basic and acidic residues" evidence="10">
    <location>
        <begin position="5347"/>
        <end position="5357"/>
    </location>
</feature>
<evidence type="ECO:0000256" key="10">
    <source>
        <dbReference type="SAM" id="MobiDB-lite"/>
    </source>
</evidence>
<name>A0A0D2LF56_9CHLO</name>
<dbReference type="Proteomes" id="UP000054498">
    <property type="component" value="Unassembled WGS sequence"/>
</dbReference>
<evidence type="ECO:0000313" key="12">
    <source>
        <dbReference type="EMBL" id="KIZ05309.1"/>
    </source>
</evidence>
<feature type="domain" description="AAA+ ATPase" evidence="11">
    <location>
        <begin position="2"/>
        <end position="180"/>
    </location>
</feature>
<feature type="coiled-coil region" evidence="9">
    <location>
        <begin position="5034"/>
        <end position="5076"/>
    </location>
</feature>
<dbReference type="KEGG" id="mng:MNEG_2649"/>
<dbReference type="GO" id="GO:0000027">
    <property type="term" value="P:ribosomal large subunit assembly"/>
    <property type="evidence" value="ECO:0007669"/>
    <property type="project" value="TreeGrafter"/>
</dbReference>
<feature type="region of interest" description="Disordered" evidence="10">
    <location>
        <begin position="6298"/>
        <end position="6326"/>
    </location>
</feature>
<proteinExistence type="inferred from homology"/>
<keyword evidence="6" id="KW-0067">ATP-binding</keyword>
<evidence type="ECO:0000256" key="8">
    <source>
        <dbReference type="ARBA" id="ARBA00023242"/>
    </source>
</evidence>
<accession>A0A0D2LF56</accession>
<dbReference type="InterPro" id="IPR011704">
    <property type="entry name" value="ATPase_dyneun-rel_AAA"/>
</dbReference>
<dbReference type="InterPro" id="IPR003593">
    <property type="entry name" value="AAA+_ATPase"/>
</dbReference>
<evidence type="ECO:0000256" key="7">
    <source>
        <dbReference type="ARBA" id="ARBA00023186"/>
    </source>
</evidence>
<dbReference type="GO" id="GO:0000055">
    <property type="term" value="P:ribosomal large subunit export from nucleus"/>
    <property type="evidence" value="ECO:0007669"/>
    <property type="project" value="TreeGrafter"/>
</dbReference>
<evidence type="ECO:0000259" key="11">
    <source>
        <dbReference type="SMART" id="SM00382"/>
    </source>
</evidence>
<gene>
    <name evidence="12" type="ORF">MNEG_2649</name>
</gene>
<feature type="region of interest" description="Disordered" evidence="10">
    <location>
        <begin position="3043"/>
        <end position="3074"/>
    </location>
</feature>
<evidence type="ECO:0000256" key="6">
    <source>
        <dbReference type="ARBA" id="ARBA00022840"/>
    </source>
</evidence>